<dbReference type="Gene3D" id="2.160.20.20">
    <property type="match status" value="1"/>
</dbReference>
<dbReference type="InterPro" id="IPR011004">
    <property type="entry name" value="Trimer_LpxA-like_sf"/>
</dbReference>
<reference evidence="1 2" key="1">
    <citation type="submission" date="2018-11" db="EMBL/GenBank/DDBJ databases">
        <authorList>
            <person name="Ye M.-Q."/>
            <person name="Du Z.-J."/>
        </authorList>
    </citation>
    <scope>NUCLEOTIDE SEQUENCE [LARGE SCALE GENOMIC DNA]</scope>
    <source>
        <strain evidence="1 2">U0105</strain>
    </source>
</reference>
<evidence type="ECO:0000313" key="1">
    <source>
        <dbReference type="EMBL" id="RPJ68007.1"/>
    </source>
</evidence>
<gene>
    <name evidence="1" type="ORF">DRW07_00920</name>
</gene>
<accession>A0A3N5Y2C7</accession>
<dbReference type="RefSeq" id="WP_124026009.1">
    <property type="nucleotide sequence ID" value="NZ_JBHRSN010000005.1"/>
</dbReference>
<dbReference type="InterPro" id="IPR012332">
    <property type="entry name" value="Autotransporter_pectin_lyase_C"/>
</dbReference>
<organism evidence="1 2">
    <name type="scientific">Alteromonas sediminis</name>
    <dbReference type="NCBI Taxonomy" id="2259342"/>
    <lineage>
        <taxon>Bacteria</taxon>
        <taxon>Pseudomonadati</taxon>
        <taxon>Pseudomonadota</taxon>
        <taxon>Gammaproteobacteria</taxon>
        <taxon>Alteromonadales</taxon>
        <taxon>Alteromonadaceae</taxon>
        <taxon>Alteromonas/Salinimonas group</taxon>
        <taxon>Alteromonas</taxon>
    </lineage>
</organism>
<dbReference type="Proteomes" id="UP000275281">
    <property type="component" value="Unassembled WGS sequence"/>
</dbReference>
<sequence>MKNAQRLKPLVSFFAVGITLGAIHMNVYAHGKDVSDMFDDVHIEDGRSVGELSALNSDIELGDSVTAASISTVNGDITMGYGVRIQSISAVNGDIEAKSDLFVEHSISTVNGDIQFSDGAEVGRDIETVNGDISLAQVIVGDDIGTVNGDISLADATRVSGDIVFEKSNSDNDWSDSNSPKLTIDSDVTVDGSIILYRKVKLDVPDHLLDKVEYRYQQ</sequence>
<keyword evidence="2" id="KW-1185">Reference proteome</keyword>
<dbReference type="OrthoDB" id="6321858at2"/>
<dbReference type="EMBL" id="RPOK01000001">
    <property type="protein sequence ID" value="RPJ68007.1"/>
    <property type="molecule type" value="Genomic_DNA"/>
</dbReference>
<dbReference type="SUPFAM" id="SSF51161">
    <property type="entry name" value="Trimeric LpxA-like enzymes"/>
    <property type="match status" value="1"/>
</dbReference>
<name>A0A3N5Y2C7_9ALTE</name>
<comment type="caution">
    <text evidence="1">The sequence shown here is derived from an EMBL/GenBank/DDBJ whole genome shotgun (WGS) entry which is preliminary data.</text>
</comment>
<proteinExistence type="predicted"/>
<dbReference type="AlphaFoldDB" id="A0A3N5Y2C7"/>
<evidence type="ECO:0000313" key="2">
    <source>
        <dbReference type="Proteomes" id="UP000275281"/>
    </source>
</evidence>
<protein>
    <submittedName>
        <fullName evidence="1">Uncharacterized protein</fullName>
    </submittedName>
</protein>